<dbReference type="OrthoDB" id="5404641at2"/>
<dbReference type="RefSeq" id="WP_146518896.1">
    <property type="nucleotide sequence ID" value="NZ_CP151726.1"/>
</dbReference>
<organism evidence="1 2">
    <name type="scientific">Stieleria varia</name>
    <dbReference type="NCBI Taxonomy" id="2528005"/>
    <lineage>
        <taxon>Bacteria</taxon>
        <taxon>Pseudomonadati</taxon>
        <taxon>Planctomycetota</taxon>
        <taxon>Planctomycetia</taxon>
        <taxon>Pirellulales</taxon>
        <taxon>Pirellulaceae</taxon>
        <taxon>Stieleria</taxon>
    </lineage>
</organism>
<comment type="caution">
    <text evidence="1">The sequence shown here is derived from an EMBL/GenBank/DDBJ whole genome shotgun (WGS) entry which is preliminary data.</text>
</comment>
<accession>A0A5C6B2N8</accession>
<dbReference type="AlphaFoldDB" id="A0A5C6B2N8"/>
<evidence type="ECO:0000313" key="2">
    <source>
        <dbReference type="Proteomes" id="UP000320176"/>
    </source>
</evidence>
<protein>
    <submittedName>
        <fullName evidence="1">Uncharacterized protein</fullName>
    </submittedName>
</protein>
<proteinExistence type="predicted"/>
<dbReference type="EMBL" id="SJPN01000002">
    <property type="protein sequence ID" value="TWU05689.1"/>
    <property type="molecule type" value="Genomic_DNA"/>
</dbReference>
<keyword evidence="2" id="KW-1185">Reference proteome</keyword>
<reference evidence="1 2" key="1">
    <citation type="submission" date="2019-02" db="EMBL/GenBank/DDBJ databases">
        <title>Deep-cultivation of Planctomycetes and their phenomic and genomic characterization uncovers novel biology.</title>
        <authorList>
            <person name="Wiegand S."/>
            <person name="Jogler M."/>
            <person name="Boedeker C."/>
            <person name="Pinto D."/>
            <person name="Vollmers J."/>
            <person name="Rivas-Marin E."/>
            <person name="Kohn T."/>
            <person name="Peeters S.H."/>
            <person name="Heuer A."/>
            <person name="Rast P."/>
            <person name="Oberbeckmann S."/>
            <person name="Bunk B."/>
            <person name="Jeske O."/>
            <person name="Meyerdierks A."/>
            <person name="Storesund J.E."/>
            <person name="Kallscheuer N."/>
            <person name="Luecker S."/>
            <person name="Lage O.M."/>
            <person name="Pohl T."/>
            <person name="Merkel B.J."/>
            <person name="Hornburger P."/>
            <person name="Mueller R.-W."/>
            <person name="Bruemmer F."/>
            <person name="Labrenz M."/>
            <person name="Spormann A.M."/>
            <person name="Op Den Camp H."/>
            <person name="Overmann J."/>
            <person name="Amann R."/>
            <person name="Jetten M.S.M."/>
            <person name="Mascher T."/>
            <person name="Medema M.H."/>
            <person name="Devos D.P."/>
            <person name="Kaster A.-K."/>
            <person name="Ovreas L."/>
            <person name="Rohde M."/>
            <person name="Galperin M.Y."/>
            <person name="Jogler C."/>
        </authorList>
    </citation>
    <scope>NUCLEOTIDE SEQUENCE [LARGE SCALE GENOMIC DNA]</scope>
    <source>
        <strain evidence="1 2">Pla52n</strain>
    </source>
</reference>
<evidence type="ECO:0000313" key="1">
    <source>
        <dbReference type="EMBL" id="TWU05689.1"/>
    </source>
</evidence>
<sequence length="318" mass="33869">MAIIESSVEGPISSITLDHSVSPPGVLVRCMNMTVRFAPGLTASGREKAIRTPTTKLTPAQLAATSLFPGRSEQGFLGGTLIAEGTVDTAQTPTILEADFMDVEPAESVLLGTVTKNDPGPQRQLEINGVPVAMLTDSRLCSNADDPASPIFQNQFGFPISPDSIQLGTSEAVPSSAEGYFASATFHAFLFEYGGTGTLVTDPATTPQISIERASFRDEGTRVRYEARGFATTAHSAAGTAQDIELFRLDLNPATGQLEPMLIDSADLDDVETGFVRWRAEARGNKPGGFRSGAPLFLMVRNNNGNATEQTEPDIREE</sequence>
<gene>
    <name evidence="1" type="ORF">Pla52n_14040</name>
</gene>
<dbReference type="Proteomes" id="UP000320176">
    <property type="component" value="Unassembled WGS sequence"/>
</dbReference>
<name>A0A5C6B2N8_9BACT</name>